<organism evidence="1">
    <name type="scientific">Arundo donax</name>
    <name type="common">Giant reed</name>
    <name type="synonym">Donax arundinaceus</name>
    <dbReference type="NCBI Taxonomy" id="35708"/>
    <lineage>
        <taxon>Eukaryota</taxon>
        <taxon>Viridiplantae</taxon>
        <taxon>Streptophyta</taxon>
        <taxon>Embryophyta</taxon>
        <taxon>Tracheophyta</taxon>
        <taxon>Spermatophyta</taxon>
        <taxon>Magnoliopsida</taxon>
        <taxon>Liliopsida</taxon>
        <taxon>Poales</taxon>
        <taxon>Poaceae</taxon>
        <taxon>PACMAD clade</taxon>
        <taxon>Arundinoideae</taxon>
        <taxon>Arundineae</taxon>
        <taxon>Arundo</taxon>
    </lineage>
</organism>
<protein>
    <submittedName>
        <fullName evidence="1">Uncharacterized protein</fullName>
    </submittedName>
</protein>
<name>A0A0A8ZZ85_ARUDO</name>
<accession>A0A0A8ZZ85</accession>
<reference evidence="1" key="1">
    <citation type="submission" date="2014-09" db="EMBL/GenBank/DDBJ databases">
        <authorList>
            <person name="Magalhaes I.L.F."/>
            <person name="Oliveira U."/>
            <person name="Santos F.R."/>
            <person name="Vidigal T.H.D.A."/>
            <person name="Brescovit A.D."/>
            <person name="Santos A.J."/>
        </authorList>
    </citation>
    <scope>NUCLEOTIDE SEQUENCE</scope>
    <source>
        <tissue evidence="1">Shoot tissue taken approximately 20 cm above the soil surface</tissue>
    </source>
</reference>
<sequence>MLLYLWTIIGVFSDLICEVYTNLRKSLMRYTSILLWKHVGTQRFTQSEENLKLELKKILTGVYSILLKY</sequence>
<dbReference type="EMBL" id="GBRH01253774">
    <property type="protein sequence ID" value="JAD44121.1"/>
    <property type="molecule type" value="Transcribed_RNA"/>
</dbReference>
<evidence type="ECO:0000313" key="1">
    <source>
        <dbReference type="EMBL" id="JAD44121.1"/>
    </source>
</evidence>
<proteinExistence type="predicted"/>
<reference evidence="1" key="2">
    <citation type="journal article" date="2015" name="Data Brief">
        <title>Shoot transcriptome of the giant reed, Arundo donax.</title>
        <authorList>
            <person name="Barrero R.A."/>
            <person name="Guerrero F.D."/>
            <person name="Moolhuijzen P."/>
            <person name="Goolsby J.A."/>
            <person name="Tidwell J."/>
            <person name="Bellgard S.E."/>
            <person name="Bellgard M.I."/>
        </authorList>
    </citation>
    <scope>NUCLEOTIDE SEQUENCE</scope>
    <source>
        <tissue evidence="1">Shoot tissue taken approximately 20 cm above the soil surface</tissue>
    </source>
</reference>
<dbReference type="AlphaFoldDB" id="A0A0A8ZZ85"/>